<evidence type="ECO:0000256" key="3">
    <source>
        <dbReference type="ARBA" id="ARBA00023015"/>
    </source>
</evidence>
<dbReference type="InterPro" id="IPR004839">
    <property type="entry name" value="Aminotransferase_I/II_large"/>
</dbReference>
<keyword evidence="3" id="KW-0805">Transcription regulation</keyword>
<dbReference type="CDD" id="cd07377">
    <property type="entry name" value="WHTH_GntR"/>
    <property type="match status" value="1"/>
</dbReference>
<dbReference type="SMART" id="SM00345">
    <property type="entry name" value="HTH_GNTR"/>
    <property type="match status" value="1"/>
</dbReference>
<feature type="domain" description="HTH gntR-type" evidence="6">
    <location>
        <begin position="5"/>
        <end position="73"/>
    </location>
</feature>
<proteinExistence type="inferred from homology"/>
<gene>
    <name evidence="7" type="ORF">RCO22_10985</name>
</gene>
<dbReference type="InterPro" id="IPR051446">
    <property type="entry name" value="HTH_trans_reg/aminotransferase"/>
</dbReference>
<dbReference type="InterPro" id="IPR000524">
    <property type="entry name" value="Tscrpt_reg_HTH_GntR"/>
</dbReference>
<organism evidence="7 8">
    <name type="scientific">Pseudomonas yamanorum</name>
    <dbReference type="NCBI Taxonomy" id="515393"/>
    <lineage>
        <taxon>Bacteria</taxon>
        <taxon>Pseudomonadati</taxon>
        <taxon>Pseudomonadota</taxon>
        <taxon>Gammaproteobacteria</taxon>
        <taxon>Pseudomonadales</taxon>
        <taxon>Pseudomonadaceae</taxon>
        <taxon>Pseudomonas</taxon>
    </lineage>
</organism>
<dbReference type="PROSITE" id="PS50949">
    <property type="entry name" value="HTH_GNTR"/>
    <property type="match status" value="1"/>
</dbReference>
<evidence type="ECO:0000256" key="1">
    <source>
        <dbReference type="ARBA" id="ARBA00005384"/>
    </source>
</evidence>
<evidence type="ECO:0000256" key="4">
    <source>
        <dbReference type="ARBA" id="ARBA00023125"/>
    </source>
</evidence>
<dbReference type="Gene3D" id="3.40.640.10">
    <property type="entry name" value="Type I PLP-dependent aspartate aminotransferase-like (Major domain)"/>
    <property type="match status" value="1"/>
</dbReference>
<keyword evidence="7" id="KW-0032">Aminotransferase</keyword>
<dbReference type="EMBL" id="JAVGXC010000008">
    <property type="protein sequence ID" value="MDR0189463.1"/>
    <property type="molecule type" value="Genomic_DNA"/>
</dbReference>
<evidence type="ECO:0000259" key="6">
    <source>
        <dbReference type="PROSITE" id="PS50949"/>
    </source>
</evidence>
<dbReference type="InterPro" id="IPR015422">
    <property type="entry name" value="PyrdxlP-dep_Trfase_small"/>
</dbReference>
<dbReference type="SUPFAM" id="SSF53383">
    <property type="entry name" value="PLP-dependent transferases"/>
    <property type="match status" value="1"/>
</dbReference>
<accession>A0ABU1CQE4</accession>
<comment type="caution">
    <text evidence="7">The sequence shown here is derived from an EMBL/GenBank/DDBJ whole genome shotgun (WGS) entry which is preliminary data.</text>
</comment>
<dbReference type="Proteomes" id="UP001224477">
    <property type="component" value="Unassembled WGS sequence"/>
</dbReference>
<dbReference type="SUPFAM" id="SSF46785">
    <property type="entry name" value="Winged helix' DNA-binding domain"/>
    <property type="match status" value="1"/>
</dbReference>
<dbReference type="InterPro" id="IPR036390">
    <property type="entry name" value="WH_DNA-bd_sf"/>
</dbReference>
<keyword evidence="7" id="KW-0808">Transferase</keyword>
<dbReference type="PANTHER" id="PTHR46577">
    <property type="entry name" value="HTH-TYPE TRANSCRIPTIONAL REGULATORY PROTEIN GABR"/>
    <property type="match status" value="1"/>
</dbReference>
<dbReference type="PRINTS" id="PR00035">
    <property type="entry name" value="HTHGNTR"/>
</dbReference>
<reference evidence="7 8" key="1">
    <citation type="journal article" date="2023" name="Microbiol. Resour. Announc.">
        <title>Whole-genome sequence of Pseudomonas yamanorum OLsAu1 isolated from the edible ectomycorrhizal mushroom Lactarius sp. section Deliciosi.</title>
        <authorList>
            <person name="Ramirez-Mendoza R."/>
            <person name="Angeles-Argaiz R.E."/>
            <person name="Hernandez-Oaxaca D."/>
            <person name="Aguirre-Beltran L."/>
            <person name="Almaraz-Suarez J."/>
            <person name="Perez-Moreno J."/>
        </authorList>
    </citation>
    <scope>NUCLEOTIDE SEQUENCE [LARGE SCALE GENOMIC DNA]</scope>
    <source>
        <strain evidence="7 8">OLsAu1</strain>
    </source>
</reference>
<keyword evidence="4" id="KW-0238">DNA-binding</keyword>
<dbReference type="Gene3D" id="1.10.10.10">
    <property type="entry name" value="Winged helix-like DNA-binding domain superfamily/Winged helix DNA-binding domain"/>
    <property type="match status" value="1"/>
</dbReference>
<evidence type="ECO:0000313" key="8">
    <source>
        <dbReference type="Proteomes" id="UP001224477"/>
    </source>
</evidence>
<dbReference type="GO" id="GO:0008483">
    <property type="term" value="F:transaminase activity"/>
    <property type="evidence" value="ECO:0007669"/>
    <property type="project" value="UniProtKB-KW"/>
</dbReference>
<dbReference type="PANTHER" id="PTHR46577:SF2">
    <property type="entry name" value="TRANSCRIPTIONAL REGULATORY PROTEIN"/>
    <property type="match status" value="1"/>
</dbReference>
<dbReference type="Pfam" id="PF00155">
    <property type="entry name" value="Aminotran_1_2"/>
    <property type="match status" value="1"/>
</dbReference>
<keyword evidence="5" id="KW-0804">Transcription</keyword>
<protein>
    <submittedName>
        <fullName evidence="7">PLP-dependent aminotransferase family protein</fullName>
    </submittedName>
</protein>
<keyword evidence="8" id="KW-1185">Reference proteome</keyword>
<sequence>MNTSVKTPSRIQTAMQAIQHRIDVAPGSKLPSIRRLAELQGVSKSTIVEAYDRLVAEGAVEVKAGSGFFAPARVRPFRLAEPGLQLDRAVDPLWIMRQSLAGTDSSLRPGCGWLPDDWLPGDVMRRVTRSIMREGKTNVTAYGNPQGFAPLRDQLARRLNERDIAAEPDSILLTDSATRAIDLVCRFLLQPGDTVLVDDPCYFNFQPMMQAQRVNVVGIPFTPKGPDLEFFATACIEHRPKLYLTTAVLHNPTGINISLGTSHRLLKLAEEYDLILVEDSVYADLEERPSPGLAALDGFERVIQVGSFSKTLTAAMRCGFIATRSDWIEGLTDLALATGFGVSDLPAQVTYRLLTDGSYRHHLDGLRPRLARNMATTIEHLENLGLTLWARPDAGMFVWAELPDGLDSSQIAQRALERNLILAPGNVFSVTRSANHHLRFNVSQCGDKRMFDELAEVMKNK</sequence>
<dbReference type="RefSeq" id="WP_309254833.1">
    <property type="nucleotide sequence ID" value="NZ_JAVGXC010000008.1"/>
</dbReference>
<dbReference type="InterPro" id="IPR015424">
    <property type="entry name" value="PyrdxlP-dep_Trfase"/>
</dbReference>
<dbReference type="InterPro" id="IPR015421">
    <property type="entry name" value="PyrdxlP-dep_Trfase_major"/>
</dbReference>
<dbReference type="InterPro" id="IPR036388">
    <property type="entry name" value="WH-like_DNA-bd_sf"/>
</dbReference>
<dbReference type="Gene3D" id="3.90.1150.10">
    <property type="entry name" value="Aspartate Aminotransferase, domain 1"/>
    <property type="match status" value="1"/>
</dbReference>
<evidence type="ECO:0000256" key="2">
    <source>
        <dbReference type="ARBA" id="ARBA00022898"/>
    </source>
</evidence>
<evidence type="ECO:0000313" key="7">
    <source>
        <dbReference type="EMBL" id="MDR0189463.1"/>
    </source>
</evidence>
<comment type="similarity">
    <text evidence="1">In the C-terminal section; belongs to the class-I pyridoxal-phosphate-dependent aminotransferase family.</text>
</comment>
<evidence type="ECO:0000256" key="5">
    <source>
        <dbReference type="ARBA" id="ARBA00023163"/>
    </source>
</evidence>
<keyword evidence="2" id="KW-0663">Pyridoxal phosphate</keyword>
<dbReference type="Pfam" id="PF00392">
    <property type="entry name" value="GntR"/>
    <property type="match status" value="1"/>
</dbReference>
<dbReference type="CDD" id="cd00609">
    <property type="entry name" value="AAT_like"/>
    <property type="match status" value="1"/>
</dbReference>
<name>A0ABU1CQE4_9PSED</name>